<dbReference type="SUPFAM" id="SSF51735">
    <property type="entry name" value="NAD(P)-binding Rossmann-fold domains"/>
    <property type="match status" value="1"/>
</dbReference>
<dbReference type="Gene3D" id="3.90.180.10">
    <property type="entry name" value="Medium-chain alcohol dehydrogenases, catalytic domain"/>
    <property type="match status" value="1"/>
</dbReference>
<name>A0A067N8L7_BOTB1</name>
<dbReference type="InterPro" id="IPR011032">
    <property type="entry name" value="GroES-like_sf"/>
</dbReference>
<dbReference type="Pfam" id="PF00107">
    <property type="entry name" value="ADH_zinc_N"/>
    <property type="match status" value="1"/>
</dbReference>
<dbReference type="InterPro" id="IPR013154">
    <property type="entry name" value="ADH-like_N"/>
</dbReference>
<dbReference type="InterPro" id="IPR036291">
    <property type="entry name" value="NAD(P)-bd_dom_sf"/>
</dbReference>
<feature type="domain" description="Enoyl reductase (ER)" evidence="1">
    <location>
        <begin position="1"/>
        <end position="322"/>
    </location>
</feature>
<protein>
    <recommendedName>
        <fullName evidence="1">Enoyl reductase (ER) domain-containing protein</fullName>
    </recommendedName>
</protein>
<dbReference type="InterPro" id="IPR013149">
    <property type="entry name" value="ADH-like_C"/>
</dbReference>
<dbReference type="SUPFAM" id="SSF50129">
    <property type="entry name" value="GroES-like"/>
    <property type="match status" value="1"/>
</dbReference>
<dbReference type="PANTHER" id="PTHR45033">
    <property type="match status" value="1"/>
</dbReference>
<dbReference type="Proteomes" id="UP000027195">
    <property type="component" value="Unassembled WGS sequence"/>
</dbReference>
<dbReference type="InterPro" id="IPR020843">
    <property type="entry name" value="ER"/>
</dbReference>
<proteinExistence type="predicted"/>
<dbReference type="InterPro" id="IPR052711">
    <property type="entry name" value="Zinc_ADH-like"/>
</dbReference>
<gene>
    <name evidence="2" type="ORF">BOTBODRAFT_632573</name>
</gene>
<dbReference type="OrthoDB" id="9930022at2759"/>
<accession>A0A067N8L7</accession>
<dbReference type="Gene3D" id="3.40.50.720">
    <property type="entry name" value="NAD(P)-binding Rossmann-like Domain"/>
    <property type="match status" value="1"/>
</dbReference>
<sequence length="327" mass="35444">FDRVKIRNVDIPVPEAGKVLVKVYAVSLQYRDISVALGEYPLPTKENVIPCSDMAGKIAALGEGVTGWKVGERVCANFSLDHIDGAFTPEMEVSSSGAVIDGVLAQYQTFPARSLVRIPRHLSYVEASTLPCAGVTAWNSLFGAERLRKEDTVLVQGTGGVSIFALQFAAAYGSKVIVTSSSDDKLERAKASHAAAFINYARNPNWDEEVQKITKGRGVKHLIEVGGVATIKKSVQSIGYGGWIHSVGFLTGDDINITLEAIVRLFNLRGIRVGSVAQFNDLMAFLEVKELHPVVDKVFPFEEAQAAYRYLSSGAHFGKVVIEVAKE</sequence>
<dbReference type="SMART" id="SM00829">
    <property type="entry name" value="PKS_ER"/>
    <property type="match status" value="1"/>
</dbReference>
<feature type="non-terminal residue" evidence="2">
    <location>
        <position position="1"/>
    </location>
</feature>
<dbReference type="InParanoid" id="A0A067N8L7"/>
<organism evidence="2 3">
    <name type="scientific">Botryobasidium botryosum (strain FD-172 SS1)</name>
    <dbReference type="NCBI Taxonomy" id="930990"/>
    <lineage>
        <taxon>Eukaryota</taxon>
        <taxon>Fungi</taxon>
        <taxon>Dikarya</taxon>
        <taxon>Basidiomycota</taxon>
        <taxon>Agaricomycotina</taxon>
        <taxon>Agaricomycetes</taxon>
        <taxon>Cantharellales</taxon>
        <taxon>Botryobasidiaceae</taxon>
        <taxon>Botryobasidium</taxon>
    </lineage>
</organism>
<dbReference type="Pfam" id="PF08240">
    <property type="entry name" value="ADH_N"/>
    <property type="match status" value="1"/>
</dbReference>
<dbReference type="AlphaFoldDB" id="A0A067N8L7"/>
<dbReference type="PANTHER" id="PTHR45033:SF1">
    <property type="entry name" value="OXIDOREDUCTASE (EUROFUNG)"/>
    <property type="match status" value="1"/>
</dbReference>
<keyword evidence="3" id="KW-1185">Reference proteome</keyword>
<evidence type="ECO:0000259" key="1">
    <source>
        <dbReference type="SMART" id="SM00829"/>
    </source>
</evidence>
<dbReference type="EMBL" id="KL198018">
    <property type="protein sequence ID" value="KDQ20136.1"/>
    <property type="molecule type" value="Genomic_DNA"/>
</dbReference>
<evidence type="ECO:0000313" key="2">
    <source>
        <dbReference type="EMBL" id="KDQ20136.1"/>
    </source>
</evidence>
<dbReference type="GO" id="GO:0016491">
    <property type="term" value="F:oxidoreductase activity"/>
    <property type="evidence" value="ECO:0007669"/>
    <property type="project" value="InterPro"/>
</dbReference>
<dbReference type="HOGENOM" id="CLU_026673_3_4_1"/>
<dbReference type="STRING" id="930990.A0A067N8L7"/>
<reference evidence="3" key="1">
    <citation type="journal article" date="2014" name="Proc. Natl. Acad. Sci. U.S.A.">
        <title>Extensive sampling of basidiomycete genomes demonstrates inadequacy of the white-rot/brown-rot paradigm for wood decay fungi.</title>
        <authorList>
            <person name="Riley R."/>
            <person name="Salamov A.A."/>
            <person name="Brown D.W."/>
            <person name="Nagy L.G."/>
            <person name="Floudas D."/>
            <person name="Held B.W."/>
            <person name="Levasseur A."/>
            <person name="Lombard V."/>
            <person name="Morin E."/>
            <person name="Otillar R."/>
            <person name="Lindquist E.A."/>
            <person name="Sun H."/>
            <person name="LaButti K.M."/>
            <person name="Schmutz J."/>
            <person name="Jabbour D."/>
            <person name="Luo H."/>
            <person name="Baker S.E."/>
            <person name="Pisabarro A.G."/>
            <person name="Walton J.D."/>
            <person name="Blanchette R.A."/>
            <person name="Henrissat B."/>
            <person name="Martin F."/>
            <person name="Cullen D."/>
            <person name="Hibbett D.S."/>
            <person name="Grigoriev I.V."/>
        </authorList>
    </citation>
    <scope>NUCLEOTIDE SEQUENCE [LARGE SCALE GENOMIC DNA]</scope>
    <source>
        <strain evidence="3">FD-172 SS1</strain>
    </source>
</reference>
<dbReference type="CDD" id="cd08276">
    <property type="entry name" value="MDR7"/>
    <property type="match status" value="1"/>
</dbReference>
<evidence type="ECO:0000313" key="3">
    <source>
        <dbReference type="Proteomes" id="UP000027195"/>
    </source>
</evidence>